<gene>
    <name evidence="2" type="ORF">M2152_002287</name>
</gene>
<dbReference type="InterPro" id="IPR037523">
    <property type="entry name" value="VOC_core"/>
</dbReference>
<dbReference type="Pfam" id="PF22677">
    <property type="entry name" value="Ble-like_N"/>
    <property type="match status" value="1"/>
</dbReference>
<accession>A0ABT6KQ52</accession>
<dbReference type="EMBL" id="JARXVQ010000001">
    <property type="protein sequence ID" value="MDH6182105.1"/>
    <property type="molecule type" value="Genomic_DNA"/>
</dbReference>
<proteinExistence type="predicted"/>
<name>A0ABT6KQ52_9MICO</name>
<dbReference type="SUPFAM" id="SSF54593">
    <property type="entry name" value="Glyoxalase/Bleomycin resistance protein/Dihydroxybiphenyl dioxygenase"/>
    <property type="match status" value="1"/>
</dbReference>
<dbReference type="GO" id="GO:0016829">
    <property type="term" value="F:lyase activity"/>
    <property type="evidence" value="ECO:0007669"/>
    <property type="project" value="UniProtKB-KW"/>
</dbReference>
<evidence type="ECO:0000313" key="3">
    <source>
        <dbReference type="Proteomes" id="UP001160142"/>
    </source>
</evidence>
<dbReference type="Gene3D" id="3.10.180.10">
    <property type="entry name" value="2,3-Dihydroxybiphenyl 1,2-Dioxygenase, domain 1"/>
    <property type="match status" value="1"/>
</dbReference>
<evidence type="ECO:0000259" key="1">
    <source>
        <dbReference type="PROSITE" id="PS51819"/>
    </source>
</evidence>
<feature type="domain" description="VOC" evidence="1">
    <location>
        <begin position="20"/>
        <end position="146"/>
    </location>
</feature>
<sequence length="163" mass="17517">MTSHLFFASVEVSLLKGLKMPSMFVNLPVTDLERAKGFYTALGFTINPLFTDHNAACVVVEEGHNYFMILVREFFQTFTDLPIGDPAVAPSVSTAIFLDTREAVDAAVAAGVSAGGAEPRAAADYGFMYQRQLTDPDGNLIEFGWMDPVAAAQGPEAYAAPES</sequence>
<dbReference type="PANTHER" id="PTHR36503:SF2">
    <property type="entry name" value="BLR2408 PROTEIN"/>
    <property type="match status" value="1"/>
</dbReference>
<comment type="caution">
    <text evidence="2">The sequence shown here is derived from an EMBL/GenBank/DDBJ whole genome shotgun (WGS) entry which is preliminary data.</text>
</comment>
<dbReference type="InterPro" id="IPR053863">
    <property type="entry name" value="Glyoxy/Ble-like_N"/>
</dbReference>
<protein>
    <submittedName>
        <fullName evidence="2">Lactoylglutathione lyase</fullName>
    </submittedName>
</protein>
<dbReference type="InterPro" id="IPR029068">
    <property type="entry name" value="Glyas_Bleomycin-R_OHBP_Dase"/>
</dbReference>
<dbReference type="PROSITE" id="PS51819">
    <property type="entry name" value="VOC"/>
    <property type="match status" value="1"/>
</dbReference>
<dbReference type="Proteomes" id="UP001160142">
    <property type="component" value="Unassembled WGS sequence"/>
</dbReference>
<reference evidence="2 3" key="1">
    <citation type="submission" date="2023-04" db="EMBL/GenBank/DDBJ databases">
        <title>Genome Encyclopedia of Bacteria and Archaea VI: Functional Genomics of Type Strains.</title>
        <authorList>
            <person name="Whitman W."/>
        </authorList>
    </citation>
    <scope>NUCLEOTIDE SEQUENCE [LARGE SCALE GENOMIC DNA]</scope>
    <source>
        <strain evidence="2 3">SG_E_30_P1</strain>
    </source>
</reference>
<keyword evidence="3" id="KW-1185">Reference proteome</keyword>
<dbReference type="PANTHER" id="PTHR36503">
    <property type="entry name" value="BLR2520 PROTEIN"/>
    <property type="match status" value="1"/>
</dbReference>
<organism evidence="2 3">
    <name type="scientific">Antiquaquibacter oligotrophicus</name>
    <dbReference type="NCBI Taxonomy" id="2880260"/>
    <lineage>
        <taxon>Bacteria</taxon>
        <taxon>Bacillati</taxon>
        <taxon>Actinomycetota</taxon>
        <taxon>Actinomycetes</taxon>
        <taxon>Micrococcales</taxon>
        <taxon>Microbacteriaceae</taxon>
        <taxon>Antiquaquibacter</taxon>
    </lineage>
</organism>
<evidence type="ECO:0000313" key="2">
    <source>
        <dbReference type="EMBL" id="MDH6182105.1"/>
    </source>
</evidence>
<keyword evidence="2" id="KW-0456">Lyase</keyword>